<dbReference type="GO" id="GO:0019901">
    <property type="term" value="F:protein kinase binding"/>
    <property type="evidence" value="ECO:0007669"/>
    <property type="project" value="InterPro"/>
</dbReference>
<evidence type="ECO:0000256" key="2">
    <source>
        <dbReference type="ARBA" id="ARBA00006222"/>
    </source>
</evidence>
<dbReference type="Pfam" id="PF08565">
    <property type="entry name" value="CDC37_M"/>
    <property type="match status" value="1"/>
</dbReference>
<dbReference type="GO" id="GO:0050821">
    <property type="term" value="P:protein stabilization"/>
    <property type="evidence" value="ECO:0007669"/>
    <property type="project" value="TreeGrafter"/>
</dbReference>
<dbReference type="Pfam" id="PF08564">
    <property type="entry name" value="CDC37_C"/>
    <property type="match status" value="1"/>
</dbReference>
<feature type="domain" description="Cdc37 Hsp90 binding" evidence="8">
    <location>
        <begin position="191"/>
        <end position="366"/>
    </location>
</feature>
<dbReference type="OrthoDB" id="440202at2759"/>
<dbReference type="InterPro" id="IPR013874">
    <property type="entry name" value="Cdc37_Hsp90-bd"/>
</dbReference>
<accession>A0A5C3QRZ8</accession>
<dbReference type="SMART" id="SM01069">
    <property type="entry name" value="CDC37_C"/>
    <property type="match status" value="1"/>
</dbReference>
<dbReference type="GO" id="GO:0051087">
    <property type="term" value="F:protein-folding chaperone binding"/>
    <property type="evidence" value="ECO:0007669"/>
    <property type="project" value="TreeGrafter"/>
</dbReference>
<comment type="subcellular location">
    <subcellularLocation>
        <location evidence="1">Cytoplasm</location>
    </subcellularLocation>
</comment>
<organism evidence="10 11">
    <name type="scientific">Pterulicium gracile</name>
    <dbReference type="NCBI Taxonomy" id="1884261"/>
    <lineage>
        <taxon>Eukaryota</taxon>
        <taxon>Fungi</taxon>
        <taxon>Dikarya</taxon>
        <taxon>Basidiomycota</taxon>
        <taxon>Agaricomycotina</taxon>
        <taxon>Agaricomycetes</taxon>
        <taxon>Agaricomycetidae</taxon>
        <taxon>Agaricales</taxon>
        <taxon>Pleurotineae</taxon>
        <taxon>Pterulaceae</taxon>
        <taxon>Pterulicium</taxon>
    </lineage>
</organism>
<dbReference type="Proteomes" id="UP000305067">
    <property type="component" value="Unassembled WGS sequence"/>
</dbReference>
<dbReference type="SMART" id="SM01071">
    <property type="entry name" value="CDC37_N"/>
    <property type="match status" value="1"/>
</dbReference>
<feature type="compositionally biased region" description="Acidic residues" evidence="6">
    <location>
        <begin position="228"/>
        <end position="237"/>
    </location>
</feature>
<keyword evidence="11" id="KW-1185">Reference proteome</keyword>
<dbReference type="Pfam" id="PF03234">
    <property type="entry name" value="CDC37_N"/>
    <property type="match status" value="1"/>
</dbReference>
<reference evidence="10 11" key="1">
    <citation type="journal article" date="2019" name="Nat. Ecol. Evol.">
        <title>Megaphylogeny resolves global patterns of mushroom evolution.</title>
        <authorList>
            <person name="Varga T."/>
            <person name="Krizsan K."/>
            <person name="Foldi C."/>
            <person name="Dima B."/>
            <person name="Sanchez-Garcia M."/>
            <person name="Sanchez-Ramirez S."/>
            <person name="Szollosi G.J."/>
            <person name="Szarkandi J.G."/>
            <person name="Papp V."/>
            <person name="Albert L."/>
            <person name="Andreopoulos W."/>
            <person name="Angelini C."/>
            <person name="Antonin V."/>
            <person name="Barry K.W."/>
            <person name="Bougher N.L."/>
            <person name="Buchanan P."/>
            <person name="Buyck B."/>
            <person name="Bense V."/>
            <person name="Catcheside P."/>
            <person name="Chovatia M."/>
            <person name="Cooper J."/>
            <person name="Damon W."/>
            <person name="Desjardin D."/>
            <person name="Finy P."/>
            <person name="Geml J."/>
            <person name="Haridas S."/>
            <person name="Hughes K."/>
            <person name="Justo A."/>
            <person name="Karasinski D."/>
            <person name="Kautmanova I."/>
            <person name="Kiss B."/>
            <person name="Kocsube S."/>
            <person name="Kotiranta H."/>
            <person name="LaButti K.M."/>
            <person name="Lechner B.E."/>
            <person name="Liimatainen K."/>
            <person name="Lipzen A."/>
            <person name="Lukacs Z."/>
            <person name="Mihaltcheva S."/>
            <person name="Morgado L.N."/>
            <person name="Niskanen T."/>
            <person name="Noordeloos M.E."/>
            <person name="Ohm R.A."/>
            <person name="Ortiz-Santana B."/>
            <person name="Ovrebo C."/>
            <person name="Racz N."/>
            <person name="Riley R."/>
            <person name="Savchenko A."/>
            <person name="Shiryaev A."/>
            <person name="Soop K."/>
            <person name="Spirin V."/>
            <person name="Szebenyi C."/>
            <person name="Tomsovsky M."/>
            <person name="Tulloss R.E."/>
            <person name="Uehling J."/>
            <person name="Grigoriev I.V."/>
            <person name="Vagvolgyi C."/>
            <person name="Papp T."/>
            <person name="Martin F.M."/>
            <person name="Miettinen O."/>
            <person name="Hibbett D.S."/>
            <person name="Nagy L.G."/>
        </authorList>
    </citation>
    <scope>NUCLEOTIDE SEQUENCE [LARGE SCALE GENOMIC DNA]</scope>
    <source>
        <strain evidence="10 11">CBS 309.79</strain>
    </source>
</reference>
<evidence type="ECO:0000256" key="5">
    <source>
        <dbReference type="ARBA" id="ARBA00031396"/>
    </source>
</evidence>
<protein>
    <recommendedName>
        <fullName evidence="5">Hsp90 chaperone protein kinase-targeting subunit</fullName>
    </recommendedName>
</protein>
<sequence>MPLNYSKWDALELSDDSDIEGHPNVDHKSLVRMKQRQIHEERAARKFKISQSEAEVACNKVILPRLQTIHASLLTPPPPHTSGLVYYNQQCEQLRLNPSPDKPPTTSPNQPTYDQMILSLLLQIAEKVKDVQGEEEKTRKLADELTFHMGELTKHTKELEVEAEKEKNEQKKKITSDDVTDGFDTHYQPPAPEPTPLVPQKPKKAKATTTEIEVLNPGSVGKGKEKEEDSEVLEEEDVDVVPEMTPHLTEFSHLPMFAYEKSFHFIQRYRDVVVPGASDALLVAGFRAQRAGKSKYAKQCIHQSLLLQYGDKLGVDGLGMFFKKMISGDARARSVFEQDVEKTYGHLVQRVKAAEEEDTEEGGRETIQLVPQDANQTISFNVPDGPPPENLVLEGPGTEEWDVEEVRKMLQYRWDVYSSFPVAFQEALKTDKLEEVNKVLGDMEVPEAEQIVEDLQEAGIMSFAEGGVIDQTGK</sequence>
<dbReference type="GO" id="GO:0005737">
    <property type="term" value="C:cytoplasm"/>
    <property type="evidence" value="ECO:0007669"/>
    <property type="project" value="UniProtKB-SubCell"/>
</dbReference>
<evidence type="ECO:0000259" key="8">
    <source>
        <dbReference type="SMART" id="SM01070"/>
    </source>
</evidence>
<evidence type="ECO:0000256" key="4">
    <source>
        <dbReference type="ARBA" id="ARBA00023186"/>
    </source>
</evidence>
<evidence type="ECO:0000256" key="1">
    <source>
        <dbReference type="ARBA" id="ARBA00004496"/>
    </source>
</evidence>
<dbReference type="InterPro" id="IPR013855">
    <property type="entry name" value="Cdc37_N_dom"/>
</dbReference>
<evidence type="ECO:0000313" key="11">
    <source>
        <dbReference type="Proteomes" id="UP000305067"/>
    </source>
</evidence>
<name>A0A5C3QRZ8_9AGAR</name>
<comment type="similarity">
    <text evidence="2">Belongs to the CDC37 family.</text>
</comment>
<feature type="domain" description="Cdc37 N-terminal" evidence="9">
    <location>
        <begin position="2"/>
        <end position="186"/>
    </location>
</feature>
<dbReference type="GO" id="GO:0051082">
    <property type="term" value="F:unfolded protein binding"/>
    <property type="evidence" value="ECO:0007669"/>
    <property type="project" value="TreeGrafter"/>
</dbReference>
<dbReference type="InterPro" id="IPR004918">
    <property type="entry name" value="Cdc37"/>
</dbReference>
<dbReference type="AlphaFoldDB" id="A0A5C3QRZ8"/>
<evidence type="ECO:0000256" key="3">
    <source>
        <dbReference type="ARBA" id="ARBA00022490"/>
    </source>
</evidence>
<dbReference type="Gene3D" id="1.20.58.610">
    <property type="entry name" value="Cdc37, Hsp90 binding domain"/>
    <property type="match status" value="1"/>
</dbReference>
<gene>
    <name evidence="10" type="ORF">BDV98DRAFT_562609</name>
</gene>
<feature type="compositionally biased region" description="Basic and acidic residues" evidence="6">
    <location>
        <begin position="163"/>
        <end position="176"/>
    </location>
</feature>
<dbReference type="InterPro" id="IPR038189">
    <property type="entry name" value="Cdc37_Hsp90-bd_sf"/>
</dbReference>
<evidence type="ECO:0000259" key="7">
    <source>
        <dbReference type="SMART" id="SM01069"/>
    </source>
</evidence>
<dbReference type="InterPro" id="IPR013873">
    <property type="entry name" value="Cdc37_C"/>
</dbReference>
<dbReference type="GO" id="GO:0031072">
    <property type="term" value="F:heat shock protein binding"/>
    <property type="evidence" value="ECO:0007669"/>
    <property type="project" value="TreeGrafter"/>
</dbReference>
<evidence type="ECO:0000256" key="6">
    <source>
        <dbReference type="SAM" id="MobiDB-lite"/>
    </source>
</evidence>
<dbReference type="PANTHER" id="PTHR12800:SF4">
    <property type="entry name" value="HSP90 CO-CHAPERONE CDC37"/>
    <property type="match status" value="1"/>
</dbReference>
<feature type="domain" description="Cdc37 C-terminal" evidence="7">
    <location>
        <begin position="380"/>
        <end position="474"/>
    </location>
</feature>
<feature type="region of interest" description="Disordered" evidence="6">
    <location>
        <begin position="163"/>
        <end position="182"/>
    </location>
</feature>
<keyword evidence="4" id="KW-0143">Chaperone</keyword>
<keyword evidence="3" id="KW-0963">Cytoplasm</keyword>
<dbReference type="EMBL" id="ML178818">
    <property type="protein sequence ID" value="TFL04652.1"/>
    <property type="molecule type" value="Genomic_DNA"/>
</dbReference>
<dbReference type="SUPFAM" id="SSF101391">
    <property type="entry name" value="Hsp90 co-chaperone CDC37"/>
    <property type="match status" value="1"/>
</dbReference>
<feature type="compositionally biased region" description="Pro residues" evidence="6">
    <location>
        <begin position="189"/>
        <end position="199"/>
    </location>
</feature>
<proteinExistence type="inferred from homology"/>
<dbReference type="SMART" id="SM01070">
    <property type="entry name" value="CDC37_M"/>
    <property type="match status" value="1"/>
</dbReference>
<dbReference type="PANTHER" id="PTHR12800">
    <property type="entry name" value="CDC37-RELATED"/>
    <property type="match status" value="1"/>
</dbReference>
<evidence type="ECO:0000313" key="10">
    <source>
        <dbReference type="EMBL" id="TFL04652.1"/>
    </source>
</evidence>
<dbReference type="GO" id="GO:0006457">
    <property type="term" value="P:protein folding"/>
    <property type="evidence" value="ECO:0007669"/>
    <property type="project" value="TreeGrafter"/>
</dbReference>
<dbReference type="STRING" id="1884261.A0A5C3QRZ8"/>
<evidence type="ECO:0000259" key="9">
    <source>
        <dbReference type="SMART" id="SM01071"/>
    </source>
</evidence>
<feature type="region of interest" description="Disordered" evidence="6">
    <location>
        <begin position="188"/>
        <end position="237"/>
    </location>
</feature>